<keyword evidence="1" id="KW-0677">Repeat</keyword>
<keyword evidence="4" id="KW-1185">Reference proteome</keyword>
<evidence type="ECO:0000259" key="2">
    <source>
        <dbReference type="Pfam" id="PF23559"/>
    </source>
</evidence>
<dbReference type="InterPro" id="IPR044974">
    <property type="entry name" value="Disease_R_plants"/>
</dbReference>
<name>A0AAN9F1G0_CROPI</name>
<proteinExistence type="predicted"/>
<dbReference type="Pfam" id="PF23559">
    <property type="entry name" value="WHD_DRP"/>
    <property type="match status" value="1"/>
</dbReference>
<feature type="domain" description="Disease resistance protein winged helix" evidence="2">
    <location>
        <begin position="90"/>
        <end position="125"/>
    </location>
</feature>
<dbReference type="PANTHER" id="PTHR23155">
    <property type="entry name" value="DISEASE RESISTANCE PROTEIN RP"/>
    <property type="match status" value="1"/>
</dbReference>
<dbReference type="InterPro" id="IPR042197">
    <property type="entry name" value="Apaf_helical"/>
</dbReference>
<dbReference type="GO" id="GO:0043531">
    <property type="term" value="F:ADP binding"/>
    <property type="evidence" value="ECO:0007669"/>
    <property type="project" value="InterPro"/>
</dbReference>
<dbReference type="Gene3D" id="1.10.8.430">
    <property type="entry name" value="Helical domain of apoptotic protease-activating factors"/>
    <property type="match status" value="1"/>
</dbReference>
<protein>
    <recommendedName>
        <fullName evidence="2">Disease resistance protein winged helix domain-containing protein</fullName>
    </recommendedName>
</protein>
<reference evidence="3 4" key="1">
    <citation type="submission" date="2024-01" db="EMBL/GenBank/DDBJ databases">
        <title>The genomes of 5 underutilized Papilionoideae crops provide insights into root nodulation and disease resistanc.</title>
        <authorList>
            <person name="Yuan L."/>
        </authorList>
    </citation>
    <scope>NUCLEOTIDE SEQUENCE [LARGE SCALE GENOMIC DNA]</scope>
    <source>
        <strain evidence="3">ZHUSHIDOU_FW_LH</strain>
        <tissue evidence="3">Leaf</tissue>
    </source>
</reference>
<dbReference type="GO" id="GO:0098542">
    <property type="term" value="P:defense response to other organism"/>
    <property type="evidence" value="ECO:0007669"/>
    <property type="project" value="TreeGrafter"/>
</dbReference>
<dbReference type="AlphaFoldDB" id="A0AAN9F1G0"/>
<dbReference type="EMBL" id="JAYWIO010000004">
    <property type="protein sequence ID" value="KAK7267932.1"/>
    <property type="molecule type" value="Genomic_DNA"/>
</dbReference>
<organism evidence="3 4">
    <name type="scientific">Crotalaria pallida</name>
    <name type="common">Smooth rattlebox</name>
    <name type="synonym">Crotalaria striata</name>
    <dbReference type="NCBI Taxonomy" id="3830"/>
    <lineage>
        <taxon>Eukaryota</taxon>
        <taxon>Viridiplantae</taxon>
        <taxon>Streptophyta</taxon>
        <taxon>Embryophyta</taxon>
        <taxon>Tracheophyta</taxon>
        <taxon>Spermatophyta</taxon>
        <taxon>Magnoliopsida</taxon>
        <taxon>eudicotyledons</taxon>
        <taxon>Gunneridae</taxon>
        <taxon>Pentapetalae</taxon>
        <taxon>rosids</taxon>
        <taxon>fabids</taxon>
        <taxon>Fabales</taxon>
        <taxon>Fabaceae</taxon>
        <taxon>Papilionoideae</taxon>
        <taxon>50 kb inversion clade</taxon>
        <taxon>genistoids sensu lato</taxon>
        <taxon>core genistoids</taxon>
        <taxon>Crotalarieae</taxon>
        <taxon>Crotalaria</taxon>
    </lineage>
</organism>
<dbReference type="InterPro" id="IPR036388">
    <property type="entry name" value="WH-like_DNA-bd_sf"/>
</dbReference>
<gene>
    <name evidence="3" type="ORF">RIF29_20613</name>
</gene>
<dbReference type="InterPro" id="IPR027417">
    <property type="entry name" value="P-loop_NTPase"/>
</dbReference>
<evidence type="ECO:0000313" key="3">
    <source>
        <dbReference type="EMBL" id="KAK7267932.1"/>
    </source>
</evidence>
<sequence length="125" mass="14420">MILMDVVRNEFKDISWSFVKKCEGRPLALLAIAGLLAFKVRNIGDWKKLNGKLLSELEKKPISTGITYILSLSYDDLPYYLQQCLLHFGIYPKDCEIESTTLIRQWIAEGFVKYENNITLEEVAE</sequence>
<dbReference type="Gene3D" id="1.10.10.10">
    <property type="entry name" value="Winged helix-like DNA-binding domain superfamily/Winged helix DNA-binding domain"/>
    <property type="match status" value="1"/>
</dbReference>
<comment type="caution">
    <text evidence="3">The sequence shown here is derived from an EMBL/GenBank/DDBJ whole genome shotgun (WGS) entry which is preliminary data.</text>
</comment>
<accession>A0AAN9F1G0</accession>
<dbReference type="Proteomes" id="UP001372338">
    <property type="component" value="Unassembled WGS sequence"/>
</dbReference>
<dbReference type="PANTHER" id="PTHR23155:SF1052">
    <property type="entry name" value="DISEASE RESISTANCE PROTEIN RPM1"/>
    <property type="match status" value="1"/>
</dbReference>
<evidence type="ECO:0000256" key="1">
    <source>
        <dbReference type="ARBA" id="ARBA00022737"/>
    </source>
</evidence>
<dbReference type="SUPFAM" id="SSF52540">
    <property type="entry name" value="P-loop containing nucleoside triphosphate hydrolases"/>
    <property type="match status" value="1"/>
</dbReference>
<evidence type="ECO:0000313" key="4">
    <source>
        <dbReference type="Proteomes" id="UP001372338"/>
    </source>
</evidence>
<dbReference type="InterPro" id="IPR058922">
    <property type="entry name" value="WHD_DRP"/>
</dbReference>